<dbReference type="Proteomes" id="UP001215280">
    <property type="component" value="Unassembled WGS sequence"/>
</dbReference>
<protein>
    <recommendedName>
        <fullName evidence="3">F-box domain-containing protein</fullName>
    </recommendedName>
</protein>
<gene>
    <name evidence="1" type="ORF">DFH07DRAFT_785684</name>
</gene>
<accession>A0AAD7H8F9</accession>
<evidence type="ECO:0000313" key="2">
    <source>
        <dbReference type="Proteomes" id="UP001215280"/>
    </source>
</evidence>
<proteinExistence type="predicted"/>
<dbReference type="EMBL" id="JARJLG010000358">
    <property type="protein sequence ID" value="KAJ7715017.1"/>
    <property type="molecule type" value="Genomic_DNA"/>
</dbReference>
<keyword evidence="2" id="KW-1185">Reference proteome</keyword>
<evidence type="ECO:0000313" key="1">
    <source>
        <dbReference type="EMBL" id="KAJ7715017.1"/>
    </source>
</evidence>
<name>A0AAD7H8F9_9AGAR</name>
<dbReference type="AlphaFoldDB" id="A0AAD7H8F9"/>
<sequence length="295" mass="32763">MCIIHFCRFPLPLGDGGPQKKNWEEEEERVPPSTAKLIRSNEVPSNTQAEELRASIQVAQTIRADLSSQILQAQLRLLQLEGEDTLAAHHIRVPGEIISQIFVFYHELCFKPLKKALDSDPVAQTSAKFLSSSRVNTLTETCVYWRNVTLSTPDLWSTMRDNCDTAMAGTRAENRPLSFSFICRGHGHGEEADDGEDDATGFPPVGYACHDVFALLMAQCHHWRDAELELAETLLLNLAPFQNNVPILEKFQHTNIPAPQPVAHIFDALSTALKLRDLRLSVVLGRASLVVTAGS</sequence>
<reference evidence="1" key="1">
    <citation type="submission" date="2023-03" db="EMBL/GenBank/DDBJ databases">
        <title>Massive genome expansion in bonnet fungi (Mycena s.s.) driven by repeated elements and novel gene families across ecological guilds.</title>
        <authorList>
            <consortium name="Lawrence Berkeley National Laboratory"/>
            <person name="Harder C.B."/>
            <person name="Miyauchi S."/>
            <person name="Viragh M."/>
            <person name="Kuo A."/>
            <person name="Thoen E."/>
            <person name="Andreopoulos B."/>
            <person name="Lu D."/>
            <person name="Skrede I."/>
            <person name="Drula E."/>
            <person name="Henrissat B."/>
            <person name="Morin E."/>
            <person name="Kohler A."/>
            <person name="Barry K."/>
            <person name="LaButti K."/>
            <person name="Morin E."/>
            <person name="Salamov A."/>
            <person name="Lipzen A."/>
            <person name="Mereny Z."/>
            <person name="Hegedus B."/>
            <person name="Baldrian P."/>
            <person name="Stursova M."/>
            <person name="Weitz H."/>
            <person name="Taylor A."/>
            <person name="Grigoriev I.V."/>
            <person name="Nagy L.G."/>
            <person name="Martin F."/>
            <person name="Kauserud H."/>
        </authorList>
    </citation>
    <scope>NUCLEOTIDE SEQUENCE</scope>
    <source>
        <strain evidence="1">CBHHK188m</strain>
    </source>
</reference>
<comment type="caution">
    <text evidence="1">The sequence shown here is derived from an EMBL/GenBank/DDBJ whole genome shotgun (WGS) entry which is preliminary data.</text>
</comment>
<evidence type="ECO:0008006" key="3">
    <source>
        <dbReference type="Google" id="ProtNLM"/>
    </source>
</evidence>
<organism evidence="1 2">
    <name type="scientific">Mycena maculata</name>
    <dbReference type="NCBI Taxonomy" id="230809"/>
    <lineage>
        <taxon>Eukaryota</taxon>
        <taxon>Fungi</taxon>
        <taxon>Dikarya</taxon>
        <taxon>Basidiomycota</taxon>
        <taxon>Agaricomycotina</taxon>
        <taxon>Agaricomycetes</taxon>
        <taxon>Agaricomycetidae</taxon>
        <taxon>Agaricales</taxon>
        <taxon>Marasmiineae</taxon>
        <taxon>Mycenaceae</taxon>
        <taxon>Mycena</taxon>
    </lineage>
</organism>